<dbReference type="EMBL" id="CAJOBA010003709">
    <property type="protein sequence ID" value="CAF3690446.1"/>
    <property type="molecule type" value="Genomic_DNA"/>
</dbReference>
<dbReference type="EMBL" id="CAJNOK010003708">
    <property type="protein sequence ID" value="CAF0911417.1"/>
    <property type="molecule type" value="Genomic_DNA"/>
</dbReference>
<dbReference type="InterPro" id="IPR028092">
    <property type="entry name" value="RD3"/>
</dbReference>
<dbReference type="Proteomes" id="UP000682733">
    <property type="component" value="Unassembled WGS sequence"/>
</dbReference>
<gene>
    <name evidence="1" type="ORF">OVA965_LOCUS10143</name>
    <name evidence="2" type="ORF">TMI583_LOCUS10139</name>
</gene>
<accession>A0A8S2DG16</accession>
<evidence type="ECO:0000313" key="1">
    <source>
        <dbReference type="EMBL" id="CAF0911417.1"/>
    </source>
</evidence>
<organism evidence="1 3">
    <name type="scientific">Didymodactylos carnosus</name>
    <dbReference type="NCBI Taxonomy" id="1234261"/>
    <lineage>
        <taxon>Eukaryota</taxon>
        <taxon>Metazoa</taxon>
        <taxon>Spiralia</taxon>
        <taxon>Gnathifera</taxon>
        <taxon>Rotifera</taxon>
        <taxon>Eurotatoria</taxon>
        <taxon>Bdelloidea</taxon>
        <taxon>Philodinida</taxon>
        <taxon>Philodinidae</taxon>
        <taxon>Didymodactylos</taxon>
    </lineage>
</organism>
<dbReference type="AlphaFoldDB" id="A0A8S2DG16"/>
<name>A0A8S2DG16_9BILA</name>
<protein>
    <submittedName>
        <fullName evidence="1">Uncharacterized protein</fullName>
    </submittedName>
</protein>
<dbReference type="Proteomes" id="UP000677228">
    <property type="component" value="Unassembled WGS sequence"/>
</dbReference>
<comment type="caution">
    <text evidence="1">The sequence shown here is derived from an EMBL/GenBank/DDBJ whole genome shotgun (WGS) entry which is preliminary data.</text>
</comment>
<evidence type="ECO:0000313" key="2">
    <source>
        <dbReference type="EMBL" id="CAF3690446.1"/>
    </source>
</evidence>
<dbReference type="Pfam" id="PF14473">
    <property type="entry name" value="RD3"/>
    <property type="match status" value="1"/>
</dbReference>
<evidence type="ECO:0000313" key="3">
    <source>
        <dbReference type="Proteomes" id="UP000677228"/>
    </source>
</evidence>
<sequence length="446" mass="51716">MIRQDTEITHVHDLSFVKYFENRKSTNDNHTTTKLPLQPFFDKSKTIYYNGEYLPVDYILVYSKHYGRRHRQKSNTCEYREYFQKNLKQLGFIVVEELLTHEDNELLNCRQTEVAVSQTGVLVHSLSTFQRGMSFKLQTLSSHFGNNKTKNKETDINEDFSGIDNDEENIKLENNSDEETNQQLRLITSLLLRPFYSIEHKPNLLMAFSNLFRRTDPVSYSFSYTCVDENSTIETLLDELESQCRHCCFRTSVSGDHTNNLSLVKRNSEQIGINTNYSTKRHASVDYSWLSPTNFLQPNDMYHLPDIMKMELTESLKNVPCEDCSILITNFRRALRHLPSSKVTPESIIAIFRKTIAEYLETKQKQSQQSSQQNILSKECPKSTISNMIRNNRILPKNKDDELCAELTEISITSSSTDDKAFCSNKCAISIQRLFCEKADGLEKQT</sequence>
<proteinExistence type="predicted"/>
<reference evidence="1" key="1">
    <citation type="submission" date="2021-02" db="EMBL/GenBank/DDBJ databases">
        <authorList>
            <person name="Nowell W R."/>
        </authorList>
    </citation>
    <scope>NUCLEOTIDE SEQUENCE</scope>
</reference>